<dbReference type="InterPro" id="IPR000182">
    <property type="entry name" value="GNAT_dom"/>
</dbReference>
<dbReference type="AlphaFoldDB" id="A0A8J3ET30"/>
<reference evidence="3" key="1">
    <citation type="journal article" date="2014" name="Int. J. Syst. Evol. Microbiol.">
        <title>Complete genome sequence of Corynebacterium casei LMG S-19264T (=DSM 44701T), isolated from a smear-ripened cheese.</title>
        <authorList>
            <consortium name="US DOE Joint Genome Institute (JGI-PGF)"/>
            <person name="Walter F."/>
            <person name="Albersmeier A."/>
            <person name="Kalinowski J."/>
            <person name="Ruckert C."/>
        </authorList>
    </citation>
    <scope>NUCLEOTIDE SEQUENCE</scope>
    <source>
        <strain evidence="3">CGMCC 1.14988</strain>
    </source>
</reference>
<sequence length="394" mass="42666">MGTQGMPPGTPAGRDDDAPVEIHSLARRPELQERCWDLTKLWPPFMLHDPVGDLYFARLEDHAAHAFVALHEDRIVARAFSVPFAMGEELGRTELPVAGWDGVISWAWLDHLAGRAPTHVSALEITVVPDLRGTGLAQRLLAAMKDAARAIGAGGLVAPVRPSRKHFEPHTPMAEYAARTGDDGLPWDSWLRLHVRAGGRIEAVCPRSMTVAGSLAEWRSWSGLPLRESGRVEVAGALVPVHVDVDQDHAVYVEPNVWVVHDLRPPGGAARRQRRRPLRRSTRSSRSGVARRRRPVACGRRSRPEPPAGDDPAGEVEDQVAGGVVVAAASVGRGVQAQELGDAQQLRRPRDLGVQDGERLVAPDQAGRGDLDVAPLEAQPGVPGGQHVSYPVRL</sequence>
<protein>
    <recommendedName>
        <fullName evidence="2">N-acetyltransferase domain-containing protein</fullName>
    </recommendedName>
</protein>
<feature type="region of interest" description="Disordered" evidence="1">
    <location>
        <begin position="339"/>
        <end position="394"/>
    </location>
</feature>
<dbReference type="InterPro" id="IPR016181">
    <property type="entry name" value="Acyl_CoA_acyltransferase"/>
</dbReference>
<comment type="caution">
    <text evidence="3">The sequence shown here is derived from an EMBL/GenBank/DDBJ whole genome shotgun (WGS) entry which is preliminary data.</text>
</comment>
<evidence type="ECO:0000313" key="3">
    <source>
        <dbReference type="EMBL" id="GGI08681.1"/>
    </source>
</evidence>
<dbReference type="CDD" id="cd04301">
    <property type="entry name" value="NAT_SF"/>
    <property type="match status" value="1"/>
</dbReference>
<gene>
    <name evidence="3" type="ORF">GCM10011354_30310</name>
</gene>
<reference evidence="3" key="2">
    <citation type="submission" date="2020-09" db="EMBL/GenBank/DDBJ databases">
        <authorList>
            <person name="Sun Q."/>
            <person name="Zhou Y."/>
        </authorList>
    </citation>
    <scope>NUCLEOTIDE SEQUENCE</scope>
    <source>
        <strain evidence="3">CGMCC 1.14988</strain>
    </source>
</reference>
<accession>A0A8J3ET30</accession>
<evidence type="ECO:0000259" key="2">
    <source>
        <dbReference type="Pfam" id="PF00583"/>
    </source>
</evidence>
<proteinExistence type="predicted"/>
<name>A0A8J3ET30_9ACTN</name>
<feature type="compositionally biased region" description="Basic residues" evidence="1">
    <location>
        <begin position="271"/>
        <end position="295"/>
    </location>
</feature>
<dbReference type="Pfam" id="PF00583">
    <property type="entry name" value="Acetyltransf_1"/>
    <property type="match status" value="1"/>
</dbReference>
<dbReference type="SUPFAM" id="SSF55729">
    <property type="entry name" value="Acyl-CoA N-acyltransferases (Nat)"/>
    <property type="match status" value="1"/>
</dbReference>
<feature type="region of interest" description="Disordered" evidence="1">
    <location>
        <begin position="263"/>
        <end position="316"/>
    </location>
</feature>
<dbReference type="Proteomes" id="UP000650511">
    <property type="component" value="Unassembled WGS sequence"/>
</dbReference>
<keyword evidence="4" id="KW-1185">Reference proteome</keyword>
<evidence type="ECO:0000313" key="4">
    <source>
        <dbReference type="Proteomes" id="UP000650511"/>
    </source>
</evidence>
<dbReference type="Gene3D" id="3.40.630.30">
    <property type="match status" value="1"/>
</dbReference>
<feature type="compositionally biased region" description="Basic and acidic residues" evidence="1">
    <location>
        <begin position="348"/>
        <end position="371"/>
    </location>
</feature>
<feature type="domain" description="N-acetyltransferase" evidence="2">
    <location>
        <begin position="39"/>
        <end position="161"/>
    </location>
</feature>
<dbReference type="EMBL" id="BMHA01000012">
    <property type="protein sequence ID" value="GGI08681.1"/>
    <property type="molecule type" value="Genomic_DNA"/>
</dbReference>
<evidence type="ECO:0000256" key="1">
    <source>
        <dbReference type="SAM" id="MobiDB-lite"/>
    </source>
</evidence>
<dbReference type="GO" id="GO:0016747">
    <property type="term" value="F:acyltransferase activity, transferring groups other than amino-acyl groups"/>
    <property type="evidence" value="ECO:0007669"/>
    <property type="project" value="InterPro"/>
</dbReference>
<organism evidence="3 4">
    <name type="scientific">Egicoccus halophilus</name>
    <dbReference type="NCBI Taxonomy" id="1670830"/>
    <lineage>
        <taxon>Bacteria</taxon>
        <taxon>Bacillati</taxon>
        <taxon>Actinomycetota</taxon>
        <taxon>Nitriliruptoria</taxon>
        <taxon>Egicoccales</taxon>
        <taxon>Egicoccaceae</taxon>
        <taxon>Egicoccus</taxon>
    </lineage>
</organism>